<feature type="compositionally biased region" description="Gly residues" evidence="1">
    <location>
        <begin position="19"/>
        <end position="31"/>
    </location>
</feature>
<reference evidence="2 3" key="1">
    <citation type="journal article" date="2011" name="PLoS Genet.">
        <title>Azospirillum genomes reveal transition of bacteria from aquatic to terrestrial environments.</title>
        <authorList>
            <person name="Wisniewski-Dye F."/>
            <person name="Borziak K."/>
            <person name="Khalsa-Moyers G."/>
            <person name="Alexandre G."/>
            <person name="Sukharnikov L.O."/>
            <person name="Wuichet K."/>
            <person name="Hurst G.B."/>
            <person name="McDonald W.H."/>
            <person name="Robertson J.S."/>
            <person name="Barbe V."/>
            <person name="Calteau A."/>
            <person name="Rouy Z."/>
            <person name="Mangenot S."/>
            <person name="Prigent-Combaret C."/>
            <person name="Normand P."/>
            <person name="Boyer M."/>
            <person name="Siguier P."/>
            <person name="Dessaux Y."/>
            <person name="Elmerich C."/>
            <person name="Condemine G."/>
            <person name="Krishnen G."/>
            <person name="Kennedy I."/>
            <person name="Paterson A.H."/>
            <person name="Gonzalez V."/>
            <person name="Mavingui P."/>
            <person name="Zhulin I.B."/>
        </authorList>
    </citation>
    <scope>NUCLEOTIDE SEQUENCE [LARGE SCALE GENOMIC DNA]</scope>
    <source>
        <strain evidence="2 3">Sp245</strain>
    </source>
</reference>
<evidence type="ECO:0000256" key="1">
    <source>
        <dbReference type="SAM" id="MobiDB-lite"/>
    </source>
</evidence>
<name>A0A9P1NLF0_9PROT</name>
<keyword evidence="3" id="KW-1185">Reference proteome</keyword>
<accession>A0A9P1NLF0</accession>
<sequence>MDHRGADRRAGGHRRVGGGRRGLGRGAGGGQGRRRGDPLGLPAVQDAQVVADIAGGRDLADDVRRLDRAGLRQVALLVAAADREGHQILRRGVRQIGAAQVGDGDLAEDVVDDRGRHLDGVVAGHHARRLKAGEGEGLHELFQRHAVLQADRHRDGEVVHQRAEGGALLVHVDEDLADAAVLILAGAQVDLVAADGRLLGVALAAVRQALALGALALDDALHDLLDDALGHHLSAGGVRRLDDLLDRVLLVVQQGGGERLAQLGAVAVQRVGLDAQAPGQQVGILALLDRRRVRHVDGLGDGAGDEGLRGGHHGDVRFPGQEALADAAAGVGAVEHRQMLVLQEGRAFQRHGAAAEGVRRLKLGLGEAESGQQVEARRVHLLGGDAQRVDDDVGADRPAVEGELDVEGGGEVALQLLQHLGREALGGQGLVVDARRALQRAVADRVALDRGDLVGGVAQRAQGLRHQTVDDLEVAAAGQLLELHQREVRLDARGVAIHDQTNGAGRGDHRGLGVAEAVLLAQFQRHVPGADGGHRQFLLRALVGDEGHRLDRQALVTLHLAAGSAAVVADDPQHVVAVLLIGREGAQLLRHLGGGGVGDAGHHRRDGGAVGAAFRRVVRQAGGHQQAAEVGEAQAQRAELVGQLGDLLGRELRHQHGDFQHHGPQAAGVLERLDVEGPVLQTERHQVQRGEVAGRVVEEHVLRARVRGVDAPRGRAGVPVVDRGVELHARIGTGPGGVADLVPQVAGADRAMDRAVGAADQLPLVVVQDGLDEVVGDAHRVVGILAGHRQVGVRVPIGVVGLELDAGEALAGELDHALDVVLRHLRLAGGDDGLLQLLVDLRVLAILSGGHDRGQVLLADLGAGNEGGDLLLLGHLPVDVGLDIRVVHVHRDHLGRTAGGAARLDGARRAVADLQEAHQARRLTAAGQLLTLAAQAGEVGAGARAVLEQARLADPQVHDAALVHQIVGDGLDEAGVRLRVLVGRGGRGQQAGLEIDVEVALARAVDAVGPVQAGVEPLRAVRGRHLGGQHEAHLVEEGAGVGLSVEIAALPAPVGPGAGQTVEDLLGRLLAGVALLLRQRRQSRFIGGLAPQPGRDGVLLDRLQGDRNAGLAEVLLGQDVAGDLAVILGNLDVRLLEDHRAVRVADLARRAAEAESGVSILTLFRETTLDPHVTRAPSGWRTKVSRSVRRSSRWLTNATPCMLVRILASSFGSSKTRPKILCA</sequence>
<dbReference type="Proteomes" id="UP000007319">
    <property type="component" value="Chromosome"/>
</dbReference>
<evidence type="ECO:0000313" key="3">
    <source>
        <dbReference type="Proteomes" id="UP000007319"/>
    </source>
</evidence>
<dbReference type="EMBL" id="HE577327">
    <property type="protein sequence ID" value="CCC97391.1"/>
    <property type="molecule type" value="Genomic_DNA"/>
</dbReference>
<evidence type="ECO:0000313" key="2">
    <source>
        <dbReference type="EMBL" id="CCC97391.1"/>
    </source>
</evidence>
<protein>
    <submittedName>
        <fullName evidence="2">Uncharacterized protein</fullName>
    </submittedName>
</protein>
<dbReference type="KEGG" id="abs:AZOBR_70027"/>
<organism evidence="2 3">
    <name type="scientific">Azospirillum baldaniorum</name>
    <dbReference type="NCBI Taxonomy" id="1064539"/>
    <lineage>
        <taxon>Bacteria</taxon>
        <taxon>Pseudomonadati</taxon>
        <taxon>Pseudomonadota</taxon>
        <taxon>Alphaproteobacteria</taxon>
        <taxon>Rhodospirillales</taxon>
        <taxon>Azospirillaceae</taxon>
        <taxon>Azospirillum</taxon>
    </lineage>
</organism>
<dbReference type="AlphaFoldDB" id="A0A9P1NLF0"/>
<feature type="compositionally biased region" description="Basic and acidic residues" evidence="1">
    <location>
        <begin position="1"/>
        <end position="10"/>
    </location>
</feature>
<feature type="region of interest" description="Disordered" evidence="1">
    <location>
        <begin position="1"/>
        <end position="40"/>
    </location>
</feature>
<proteinExistence type="predicted"/>
<gene>
    <name evidence="2" type="ORF">AZOBR_70027</name>
</gene>